<dbReference type="AlphaFoldDB" id="A0ABD1KCD0"/>
<dbReference type="PANTHER" id="PTHR46880">
    <property type="entry name" value="RAS-ASSOCIATING DOMAIN-CONTAINING PROTEIN"/>
    <property type="match status" value="1"/>
</dbReference>
<organism evidence="1 2">
    <name type="scientific">Coilia grayii</name>
    <name type="common">Gray's grenadier anchovy</name>
    <dbReference type="NCBI Taxonomy" id="363190"/>
    <lineage>
        <taxon>Eukaryota</taxon>
        <taxon>Metazoa</taxon>
        <taxon>Chordata</taxon>
        <taxon>Craniata</taxon>
        <taxon>Vertebrata</taxon>
        <taxon>Euteleostomi</taxon>
        <taxon>Actinopterygii</taxon>
        <taxon>Neopterygii</taxon>
        <taxon>Teleostei</taxon>
        <taxon>Clupei</taxon>
        <taxon>Clupeiformes</taxon>
        <taxon>Clupeoidei</taxon>
        <taxon>Engraulidae</taxon>
        <taxon>Coilinae</taxon>
        <taxon>Coilia</taxon>
    </lineage>
</organism>
<protein>
    <recommendedName>
        <fullName evidence="3">DUF4371 domain-containing protein</fullName>
    </recommendedName>
</protein>
<name>A0ABD1KCD0_9TELE</name>
<gene>
    <name evidence="1" type="ORF">ACEWY4_005974</name>
</gene>
<dbReference type="PANTHER" id="PTHR46880:SF5">
    <property type="entry name" value="DUF4371 DOMAIN-CONTAINING PROTEIN"/>
    <property type="match status" value="1"/>
</dbReference>
<dbReference type="Proteomes" id="UP001591681">
    <property type="component" value="Unassembled WGS sequence"/>
</dbReference>
<comment type="caution">
    <text evidence="1">The sequence shown here is derived from an EMBL/GenBank/DDBJ whole genome shotgun (WGS) entry which is preliminary data.</text>
</comment>
<dbReference type="EMBL" id="JBHFQA010000006">
    <property type="protein sequence ID" value="KAL2096767.1"/>
    <property type="molecule type" value="Genomic_DNA"/>
</dbReference>
<reference evidence="1 2" key="1">
    <citation type="submission" date="2024-09" db="EMBL/GenBank/DDBJ databases">
        <title>A chromosome-level genome assembly of Gray's grenadier anchovy, Coilia grayii.</title>
        <authorList>
            <person name="Fu Z."/>
        </authorList>
    </citation>
    <scope>NUCLEOTIDE SEQUENCE [LARGE SCALE GENOMIC DNA]</scope>
    <source>
        <strain evidence="1">G4</strain>
        <tissue evidence="1">Muscle</tissue>
    </source>
</reference>
<keyword evidence="2" id="KW-1185">Reference proteome</keyword>
<dbReference type="SUPFAM" id="SSF53098">
    <property type="entry name" value="Ribonuclease H-like"/>
    <property type="match status" value="1"/>
</dbReference>
<sequence length="642" mass="72313">MYCKTCRSCPTQAKGNILVHGVTGDKVRVKTIKEHVATTLHKTAAEALQAREDPVGGRVVAAFDRIDAAVQEKLVKLFNIAYFIAKEEEPFTLFPKLMTLSKTNGLDLGSTYHNNMACSTFVEVIASCFIEDLKEELQAARFFSVMSDSSVDRTVKDQEMIYCTYLKDGKPVNRFIQIVTLDHAHSQGILDAILKGLEVVGIQEEDLKQRLVGFGCDGASVMLGINNGVAARLKHLCPSLVAIWCVAHRLELTALDCLKGLPKLKELNELLRAIHKHYTKSAKASRELEQISKAMEVSILRPGNTEGTRWLPHTSHALEVLMRNYKPLLVHFENHTSDPNDKEASAAMKGRAKLIMTSLKQYSTLLFIHLMLDILQELKHLSLLFQKDGLTLQMVSDGLQTSCMVFVAMQTNPGPRLQRFLAEVGTGSTWQGVDINRTKADEENFKNLKLRLTNRFCEFASDRFSSLETGVLKAISTLFDLSNWPEDSNALATFGTPELNIIMEHFRPVLEPCKDFISEDAAKREWLDLKILVSCHYRHLHSQVLWQRLIQGAIGRAGQFQHMQVLGEITHVLPMSSSCCEHGFSCMKRVKSDWRSRLSNDTLSSLIQISLHGPPHDEYNTLNAVNKWWSCGRKSRRPQYCD</sequence>
<evidence type="ECO:0000313" key="2">
    <source>
        <dbReference type="Proteomes" id="UP001591681"/>
    </source>
</evidence>
<dbReference type="InterPro" id="IPR012337">
    <property type="entry name" value="RNaseH-like_sf"/>
</dbReference>
<evidence type="ECO:0000313" key="1">
    <source>
        <dbReference type="EMBL" id="KAL2096767.1"/>
    </source>
</evidence>
<proteinExistence type="predicted"/>
<evidence type="ECO:0008006" key="3">
    <source>
        <dbReference type="Google" id="ProtNLM"/>
    </source>
</evidence>
<accession>A0ABD1KCD0</accession>